<evidence type="ECO:0000259" key="5">
    <source>
        <dbReference type="SMART" id="SM00848"/>
    </source>
</evidence>
<dbReference type="Pfam" id="PF08246">
    <property type="entry name" value="Inhibitor_I29"/>
    <property type="match status" value="1"/>
</dbReference>
<dbReference type="EMBL" id="HBDV01000577">
    <property type="protein sequence ID" value="CAD8216094.1"/>
    <property type="molecule type" value="Transcribed_RNA"/>
</dbReference>
<evidence type="ECO:0008006" key="7">
    <source>
        <dbReference type="Google" id="ProtNLM"/>
    </source>
</evidence>
<dbReference type="InterPro" id="IPR038765">
    <property type="entry name" value="Papain-like_cys_pep_sf"/>
</dbReference>
<dbReference type="InterPro" id="IPR000169">
    <property type="entry name" value="Pept_cys_AS"/>
</dbReference>
<evidence type="ECO:0000256" key="1">
    <source>
        <dbReference type="ARBA" id="ARBA00008455"/>
    </source>
</evidence>
<dbReference type="SMART" id="SM00848">
    <property type="entry name" value="Inhibitor_I29"/>
    <property type="match status" value="1"/>
</dbReference>
<feature type="chain" id="PRO_5031560246" description="Peptidase C1A papain C-terminal domain-containing protein" evidence="3">
    <location>
        <begin position="26"/>
        <end position="590"/>
    </location>
</feature>
<dbReference type="InterPro" id="IPR039417">
    <property type="entry name" value="Peptidase_C1A_papain-like"/>
</dbReference>
<dbReference type="FunFam" id="3.90.70.10:FF:000332">
    <property type="entry name" value="Cathepsin L1"/>
    <property type="match status" value="1"/>
</dbReference>
<dbReference type="PANTHER" id="PTHR12411">
    <property type="entry name" value="CYSTEINE PROTEASE FAMILY C1-RELATED"/>
    <property type="match status" value="1"/>
</dbReference>
<feature type="domain" description="Peptidase C1A papain C-terminal" evidence="4">
    <location>
        <begin position="341"/>
        <end position="557"/>
    </location>
</feature>
<dbReference type="InterPro" id="IPR013128">
    <property type="entry name" value="Peptidase_C1A"/>
</dbReference>
<evidence type="ECO:0000256" key="2">
    <source>
        <dbReference type="ARBA" id="ARBA00023157"/>
    </source>
</evidence>
<name>A0A7R9SVT4_9CHLO</name>
<accession>A0A7R9SVT4</accession>
<protein>
    <recommendedName>
        <fullName evidence="7">Peptidase C1A papain C-terminal domain-containing protein</fullName>
    </recommendedName>
</protein>
<gene>
    <name evidence="6" type="ORF">PAMY1081_LOCUS368</name>
</gene>
<dbReference type="SUPFAM" id="SSF54001">
    <property type="entry name" value="Cysteine proteinases"/>
    <property type="match status" value="1"/>
</dbReference>
<keyword evidence="3" id="KW-0732">Signal</keyword>
<organism evidence="6">
    <name type="scientific">Polyblepharides amylifera</name>
    <dbReference type="NCBI Taxonomy" id="1486889"/>
    <lineage>
        <taxon>Eukaryota</taxon>
        <taxon>Viridiplantae</taxon>
        <taxon>Chlorophyta</taxon>
        <taxon>Pyramimonadophyceae</taxon>
        <taxon>Pyramimonadales</taxon>
        <taxon>Polyblepharidaceae</taxon>
        <taxon>Polyblepharides</taxon>
    </lineage>
</organism>
<dbReference type="SMART" id="SM00645">
    <property type="entry name" value="Pept_C1"/>
    <property type="match status" value="1"/>
</dbReference>
<dbReference type="Gene3D" id="3.90.70.10">
    <property type="entry name" value="Cysteine proteinases"/>
    <property type="match status" value="1"/>
</dbReference>
<feature type="signal peptide" evidence="3">
    <location>
        <begin position="1"/>
        <end position="25"/>
    </location>
</feature>
<dbReference type="PRINTS" id="PR00705">
    <property type="entry name" value="PAPAIN"/>
</dbReference>
<proteinExistence type="inferred from homology"/>
<dbReference type="GO" id="GO:0006508">
    <property type="term" value="P:proteolysis"/>
    <property type="evidence" value="ECO:0007669"/>
    <property type="project" value="InterPro"/>
</dbReference>
<dbReference type="PROSITE" id="PS00139">
    <property type="entry name" value="THIOL_PROTEASE_CYS"/>
    <property type="match status" value="1"/>
</dbReference>
<dbReference type="AlphaFoldDB" id="A0A7R9SVT4"/>
<dbReference type="Pfam" id="PF00112">
    <property type="entry name" value="Peptidase_C1"/>
    <property type="match status" value="1"/>
</dbReference>
<dbReference type="InterPro" id="IPR000668">
    <property type="entry name" value="Peptidase_C1A_C"/>
</dbReference>
<comment type="similarity">
    <text evidence="1">Belongs to the peptidase C1 family.</text>
</comment>
<reference evidence="6" key="1">
    <citation type="submission" date="2021-01" db="EMBL/GenBank/DDBJ databases">
        <authorList>
            <person name="Corre E."/>
            <person name="Pelletier E."/>
            <person name="Niang G."/>
            <person name="Scheremetjew M."/>
            <person name="Finn R."/>
            <person name="Kale V."/>
            <person name="Holt S."/>
            <person name="Cochrane G."/>
            <person name="Meng A."/>
            <person name="Brown T."/>
            <person name="Cohen L."/>
        </authorList>
    </citation>
    <scope>NUCLEOTIDE SEQUENCE</scope>
    <source>
        <strain evidence="6">CCMP720</strain>
    </source>
</reference>
<sequence length="590" mass="66352">MKETKKLVYLVLCLTIFNVLGNSQATDLKMDTEVKEVGRPFTPKLFEVKMEYRMPYIKMVEPVYAVVDVEAGLQRIDFYDGMNKFFYDAKGALEQSFEILPVVDKLECFAHPTMGYRKLLPDVSQFVHVPGGENINDVKCEVWKLDQKTLNLTSGMIGTYTLYVDATTHLPVRFHFIGHSPLFGSAHSDEYQVDYSAWKLDVIDTTAFDLPKPFTVPKCIENSARPTMTVRPWRDPTLDLTSIFPENHHQRVKDFDEYKIQYGKQYSDVMEHNGRHSLFHMNLKFIHSENRKGLSYWLGVNHLVDWTVEELRMLSSGLLDSGDSLDDANYTHVPSIPEDQLPKEVNWTKQGAVTKVKDQGSCGSCWSFGTVAAIEGQLFRKTGNLVRLSEQELMDCSWHFGNKACNGGYDKRSYKYLIQKTGGTLSTDESYGGYLNAAGWCHWEKAEAGAKINGFVNVPTGDMHAFNDALVNIGPLSVGIDATSTSMYYYAGGLYDDPKCGISLDHIVTAVGYITVNDQKYTIIKNSWSTHWGMNGYILVSQKDDVCGLALAPTYPLMADNQPVHDTEEASTLQVLGSTASFRTKIKTVA</sequence>
<dbReference type="GO" id="GO:0008234">
    <property type="term" value="F:cysteine-type peptidase activity"/>
    <property type="evidence" value="ECO:0007669"/>
    <property type="project" value="InterPro"/>
</dbReference>
<evidence type="ECO:0000313" key="6">
    <source>
        <dbReference type="EMBL" id="CAD8216094.1"/>
    </source>
</evidence>
<evidence type="ECO:0000256" key="3">
    <source>
        <dbReference type="SAM" id="SignalP"/>
    </source>
</evidence>
<evidence type="ECO:0000259" key="4">
    <source>
        <dbReference type="SMART" id="SM00645"/>
    </source>
</evidence>
<keyword evidence="2" id="KW-1015">Disulfide bond</keyword>
<dbReference type="CDD" id="cd02248">
    <property type="entry name" value="Peptidase_C1A"/>
    <property type="match status" value="1"/>
</dbReference>
<dbReference type="InterPro" id="IPR013201">
    <property type="entry name" value="Prot_inhib_I29"/>
</dbReference>
<feature type="domain" description="Cathepsin propeptide inhibitor" evidence="5">
    <location>
        <begin position="255"/>
        <end position="311"/>
    </location>
</feature>